<proteinExistence type="inferred from homology"/>
<dbReference type="GO" id="GO:0000724">
    <property type="term" value="P:double-strand break repair via homologous recombination"/>
    <property type="evidence" value="ECO:0007669"/>
    <property type="project" value="UniProtKB-UniRule"/>
</dbReference>
<dbReference type="Gene3D" id="1.10.3170.10">
    <property type="entry name" value="Recbcd, chain B, domain 2"/>
    <property type="match status" value="1"/>
</dbReference>
<comment type="subunit">
    <text evidence="15">Heterotrimer of RecB, RecC and RecD. All subunits contribute to DNA-binding. Interacts with RecA.</text>
</comment>
<dbReference type="Proteomes" id="UP000255264">
    <property type="component" value="Unassembled WGS sequence"/>
</dbReference>
<dbReference type="InterPro" id="IPR011335">
    <property type="entry name" value="Restrct_endonuc-II-like"/>
</dbReference>
<comment type="catalytic activity">
    <reaction evidence="13 15">
        <text>Couples ATP hydrolysis with the unwinding of duplex DNA by translocating in the 3'-5' direction.</text>
        <dbReference type="EC" id="5.6.2.4"/>
    </reaction>
</comment>
<dbReference type="InterPro" id="IPR014017">
    <property type="entry name" value="DNA_helicase_UvrD-like_C"/>
</dbReference>
<dbReference type="Gene3D" id="1.10.486.10">
    <property type="entry name" value="PCRA, domain 4"/>
    <property type="match status" value="1"/>
</dbReference>
<evidence type="ECO:0000256" key="10">
    <source>
        <dbReference type="ARBA" id="ARBA00023125"/>
    </source>
</evidence>
<dbReference type="GO" id="GO:0016887">
    <property type="term" value="F:ATP hydrolysis activity"/>
    <property type="evidence" value="ECO:0007669"/>
    <property type="project" value="RHEA"/>
</dbReference>
<keyword evidence="3 15" id="KW-0547">Nucleotide-binding</keyword>
<evidence type="ECO:0000256" key="5">
    <source>
        <dbReference type="ARBA" id="ARBA00022801"/>
    </source>
</evidence>
<comment type="function">
    <text evidence="15">A helicase/nuclease that prepares dsDNA breaks (DSB) for recombinational DNA repair. Binds to DSBs and unwinds DNA via a highly rapid and processive ATP-dependent bidirectional helicase activity. Unwinds dsDNA until it encounters a Chi (crossover hotspot instigator) sequence from the 3' direction. Cuts ssDNA a few nucleotides 3' to the Chi site. The properties and activities of the enzyme are changed at Chi. The Chi-altered holoenzyme produces a long 3'-ssDNA overhang and facilitates RecA-binding to the ssDNA for homologous DNA recombination and repair. Holoenzyme degrades any linearized DNA that is unable to undergo homologous recombination. In the holoenzyme this subunit contributes ATPase, 3'-5' helicase, exonuclease activity and loads RecA onto ssDNA.</text>
</comment>
<dbReference type="PANTHER" id="PTHR11070:SF23">
    <property type="entry name" value="RECBCD ENZYME SUBUNIT RECB"/>
    <property type="match status" value="1"/>
</dbReference>
<keyword evidence="20" id="KW-1185">Reference proteome</keyword>
<reference evidence="19 20" key="1">
    <citation type="submission" date="2018-06" db="EMBL/GenBank/DDBJ databases">
        <authorList>
            <consortium name="Pathogen Informatics"/>
            <person name="Doyle S."/>
        </authorList>
    </citation>
    <scope>NUCLEOTIDE SEQUENCE [LARGE SCALE GENOMIC DNA]</scope>
    <source>
        <strain evidence="19 20">NCTC13335</strain>
    </source>
</reference>
<feature type="region of interest" description="DNA-binding and helicase activity, interacts with RecC" evidence="15">
    <location>
        <begin position="1"/>
        <end position="867"/>
    </location>
</feature>
<evidence type="ECO:0000256" key="8">
    <source>
        <dbReference type="ARBA" id="ARBA00022840"/>
    </source>
</evidence>
<dbReference type="GO" id="GO:0005524">
    <property type="term" value="F:ATP binding"/>
    <property type="evidence" value="ECO:0007669"/>
    <property type="project" value="UniProtKB-UniRule"/>
</dbReference>
<name>A0A377J0E8_9PAST</name>
<dbReference type="InterPro" id="IPR014016">
    <property type="entry name" value="UvrD-like_ATP-bd"/>
</dbReference>
<evidence type="ECO:0000256" key="13">
    <source>
        <dbReference type="ARBA" id="ARBA00034617"/>
    </source>
</evidence>
<evidence type="ECO:0000256" key="14">
    <source>
        <dbReference type="ARBA" id="ARBA00048988"/>
    </source>
</evidence>
<dbReference type="AlphaFoldDB" id="A0A377J0E8"/>
<dbReference type="InterPro" id="IPR004586">
    <property type="entry name" value="RecB"/>
</dbReference>
<organism evidence="19 20">
    <name type="scientific">Haemophilus pittmaniae</name>
    <dbReference type="NCBI Taxonomy" id="249188"/>
    <lineage>
        <taxon>Bacteria</taxon>
        <taxon>Pseudomonadati</taxon>
        <taxon>Pseudomonadota</taxon>
        <taxon>Gammaproteobacteria</taxon>
        <taxon>Pasteurellales</taxon>
        <taxon>Pasteurellaceae</taxon>
        <taxon>Haemophilus</taxon>
    </lineage>
</organism>
<dbReference type="SUPFAM" id="SSF52980">
    <property type="entry name" value="Restriction endonuclease-like"/>
    <property type="match status" value="1"/>
</dbReference>
<gene>
    <name evidence="15 19" type="primary">recB</name>
    <name evidence="19" type="ORF">NCTC13335_01764</name>
</gene>
<dbReference type="CDD" id="cd22352">
    <property type="entry name" value="RecB_C-like"/>
    <property type="match status" value="1"/>
</dbReference>
<dbReference type="GO" id="GO:0043138">
    <property type="term" value="F:3'-5' DNA helicase activity"/>
    <property type="evidence" value="ECO:0007669"/>
    <property type="project" value="UniProtKB-UniRule"/>
</dbReference>
<comment type="cofactor">
    <cofactor evidence="15">
        <name>Mg(2+)</name>
        <dbReference type="ChEBI" id="CHEBI:18420"/>
    </cofactor>
    <text evidence="15">Binds 1 Mg(2+) ion per subunit.</text>
</comment>
<dbReference type="GO" id="GO:0005829">
    <property type="term" value="C:cytosol"/>
    <property type="evidence" value="ECO:0007669"/>
    <property type="project" value="TreeGrafter"/>
</dbReference>
<keyword evidence="12 15" id="KW-0413">Isomerase</keyword>
<comment type="miscellaneous">
    <text evidence="15">In the RecBCD complex, RecB has a slow 3'-5' helicase, an exonuclease activity and loads RecA onto ssDNA, RecD has a fast 5'-3' helicase activity, while RecC stimulates the ATPase and processivity of the RecB helicase and contributes to recognition of the Chi site.</text>
</comment>
<evidence type="ECO:0000256" key="3">
    <source>
        <dbReference type="ARBA" id="ARBA00022741"/>
    </source>
</evidence>
<protein>
    <recommendedName>
        <fullName evidence="15">RecBCD enzyme subunit RecB</fullName>
        <ecNumber evidence="15">3.1.11.5</ecNumber>
        <ecNumber evidence="15">5.6.2.4</ecNumber>
    </recommendedName>
    <alternativeName>
        <fullName evidence="15">DNA 3'-5' helicase subunit RecB</fullName>
    </alternativeName>
    <alternativeName>
        <fullName evidence="15">Exonuclease V subunit RecB</fullName>
        <shortName evidence="15">ExoV subunit RecB</shortName>
    </alternativeName>
    <alternativeName>
        <fullName evidence="15">Helicase/nuclease RecBCD subunit RecB</fullName>
    </alternativeName>
</protein>
<feature type="binding site" evidence="15">
    <location>
        <position position="1101"/>
    </location>
    <ligand>
        <name>Mg(2+)</name>
        <dbReference type="ChEBI" id="CHEBI:18420"/>
    </ligand>
</feature>
<dbReference type="Pfam" id="PF00580">
    <property type="entry name" value="UvrD-helicase"/>
    <property type="match status" value="1"/>
</dbReference>
<evidence type="ECO:0000256" key="11">
    <source>
        <dbReference type="ARBA" id="ARBA00023204"/>
    </source>
</evidence>
<evidence type="ECO:0000256" key="12">
    <source>
        <dbReference type="ARBA" id="ARBA00023235"/>
    </source>
</evidence>
<dbReference type="PROSITE" id="PS51217">
    <property type="entry name" value="UVRD_HELICASE_CTER"/>
    <property type="match status" value="1"/>
</dbReference>
<dbReference type="OrthoDB" id="9810135at2"/>
<feature type="domain" description="UvrD-like helicase ATP-binding" evidence="17">
    <location>
        <begin position="1"/>
        <end position="467"/>
    </location>
</feature>
<dbReference type="SUPFAM" id="SSF52540">
    <property type="entry name" value="P-loop containing nucleoside triphosphate hydrolases"/>
    <property type="match status" value="1"/>
</dbReference>
<evidence type="ECO:0000256" key="7">
    <source>
        <dbReference type="ARBA" id="ARBA00022839"/>
    </source>
</evidence>
<keyword evidence="11 15" id="KW-0234">DNA repair</keyword>
<feature type="binding site" evidence="15">
    <location>
        <position position="1088"/>
    </location>
    <ligand>
        <name>Mg(2+)</name>
        <dbReference type="ChEBI" id="CHEBI:18420"/>
    </ligand>
</feature>
<evidence type="ECO:0000256" key="16">
    <source>
        <dbReference type="PROSITE-ProRule" id="PRU00560"/>
    </source>
</evidence>
<keyword evidence="5 15" id="KW-0378">Hydrolase</keyword>
<keyword evidence="9 15" id="KW-0460">Magnesium</keyword>
<comment type="catalytic activity">
    <reaction evidence="15">
        <text>Exonucleolytic cleavage (in the presence of ATP) in either 5'- to 3'- or 3'- to 5'-direction to yield 5'-phosphooligonucleotides.</text>
        <dbReference type="EC" id="3.1.11.5"/>
    </reaction>
</comment>
<accession>A0A377J0E8</accession>
<keyword evidence="10 15" id="KW-0238">DNA-binding</keyword>
<feature type="region of interest" description="Nuclease activity, interacts with RecD and RecA" evidence="15">
    <location>
        <begin position="903"/>
        <end position="1192"/>
    </location>
</feature>
<dbReference type="Gene3D" id="3.40.50.300">
    <property type="entry name" value="P-loop containing nucleotide triphosphate hydrolases"/>
    <property type="match status" value="2"/>
</dbReference>
<dbReference type="InterPro" id="IPR027417">
    <property type="entry name" value="P-loop_NTPase"/>
</dbReference>
<dbReference type="GO" id="GO:0003677">
    <property type="term" value="F:DNA binding"/>
    <property type="evidence" value="ECO:0007669"/>
    <property type="project" value="UniProtKB-UniRule"/>
</dbReference>
<feature type="domain" description="UvrD-like helicase C-terminal" evidence="18">
    <location>
        <begin position="484"/>
        <end position="748"/>
    </location>
</feature>
<evidence type="ECO:0000259" key="17">
    <source>
        <dbReference type="PROSITE" id="PS51198"/>
    </source>
</evidence>
<sequence>MNPLNPLELPLNQTNLIEASAGTGKTYTIGSLYLRLLLQEKRKVEEILVVTFTEIATQDLKRKIRERLTEALVFLQVYQAASDNLPQDPFLTPLIASLEDVNEGIRRLEEALQNLDLAAIFTIHGFCRRMLMQHAFYSGVHFNLQLVKDSSDLYRQLAEELWRRYFYHLSVRHSAMIADLLGSPESLLAVLKPHIGRQLVVNDAQAQVLGESMAEFLPKLADYEQSLQEIKHFWLAQSNLIEQTLEQELAKKYSRGEAKSLNRQSYKRNLVTKWVSEVNAWAQDENQWQVAKKLPERFTQSALAQYAEEGAMPLEHQVFADLEAKLAALPTTDFLQKGLQYHYLNALNRGLLEYRTKHVEKGFDDLLRLLQEALEAAHGKELAALIRRQYPFAMIDEFQDTDGRQYAIFSKIYREKPQDEKIAGGFMMIGDPKQAIYRFRGADIFTYLAAAKEADACFNLGKNYRSEAHLVQAVNRLFDFPNAPFIYPSIRFLPVSARDDVARFTLRGAQEPALRCYISDSDDAMEHARATAIAIQQWLNAAAEGQAHFADKPLLAENIAVLVRDRYEAGWIKSELQKLGVASVYLSEQSSVFDSPVAAQLALILKACLDVGERSILNAIGTALFALNAAEIRQIHQDENQWQKWADAFSYYQRLWQRQGILAMLQQLLLRERICERLLARPDGERQLTDLLHLAELLQQAAALQESAAALLHWFEKQIRDDGRQEAQIRLESERQLVKIVSVHKSKGLEYDLVCLPFLWRPARTISKNGLHLYYDKDKEQICWDMQNQHQQELAEELFAEELRLLYVALTRAKYQMLLTLPATFTDKWNALLYTLTQGEIATQQQLSQTYSSAELVAQFARGQEQEVQIQEASTLQAAPPIVQKAENKALSARVFEGHIEQNWHIISFSALEQGHLRHVYLQENRNSAFDFGMDATDYEDASSTDLTESLTEIAPLDEHQQWLNSLPRGRQFGTQIHRFAEVTEFAQWPTDIAAEKLCRMLRLDDENITPMSRWLGNIVNTPLFAEDVLCLSQIQDKDCLKELGFYINIRQDFDANAFNQALKAHHHLSSEPLVFEQIRGMLRGTMDLVFRHQGRYYLLDYKSNFLGETASAYGKEQLIQTICAQHYDWQYLIYCVALNRYLRERDPQYSYEQHFGGVLYAFLRGMDGQPQSGIFFDKPSPALMAALEEVF</sequence>
<dbReference type="EMBL" id="UGHS01000004">
    <property type="protein sequence ID" value="STO93849.1"/>
    <property type="molecule type" value="Genomic_DNA"/>
</dbReference>
<keyword evidence="6 15" id="KW-0347">Helicase</keyword>
<comment type="domain">
    <text evidence="15">The C-terminal domain has nuclease activity and interacts with RecD. It interacts with RecA, facilitating its loading onto ssDNA.</text>
</comment>
<dbReference type="EC" id="3.1.11.5" evidence="15"/>
<keyword evidence="1 15" id="KW-0540">Nuclease</keyword>
<evidence type="ECO:0000256" key="4">
    <source>
        <dbReference type="ARBA" id="ARBA00022763"/>
    </source>
</evidence>
<evidence type="ECO:0000256" key="15">
    <source>
        <dbReference type="HAMAP-Rule" id="MF_01485"/>
    </source>
</evidence>
<evidence type="ECO:0000256" key="9">
    <source>
        <dbReference type="ARBA" id="ARBA00022842"/>
    </source>
</evidence>
<dbReference type="GO" id="GO:0009338">
    <property type="term" value="C:exodeoxyribonuclease V complex"/>
    <property type="evidence" value="ECO:0007669"/>
    <property type="project" value="TreeGrafter"/>
</dbReference>
<dbReference type="InterPro" id="IPR011604">
    <property type="entry name" value="PDDEXK-like_dom_sf"/>
</dbReference>
<evidence type="ECO:0000259" key="18">
    <source>
        <dbReference type="PROSITE" id="PS51217"/>
    </source>
</evidence>
<keyword evidence="2 15" id="KW-0479">Metal-binding</keyword>
<dbReference type="GO" id="GO:0008854">
    <property type="term" value="F:exodeoxyribonuclease V activity"/>
    <property type="evidence" value="ECO:0007669"/>
    <property type="project" value="UniProtKB-EC"/>
</dbReference>
<dbReference type="PROSITE" id="PS51198">
    <property type="entry name" value="UVRD_HELICASE_ATP_BIND"/>
    <property type="match status" value="1"/>
</dbReference>
<keyword evidence="7 15" id="KW-0269">Exonuclease</keyword>
<dbReference type="GO" id="GO:0000287">
    <property type="term" value="F:magnesium ion binding"/>
    <property type="evidence" value="ECO:0007669"/>
    <property type="project" value="UniProtKB-UniRule"/>
</dbReference>
<dbReference type="RefSeq" id="WP_115003445.1">
    <property type="nucleotide sequence ID" value="NZ_UGHS01000004.1"/>
</dbReference>
<evidence type="ECO:0000313" key="19">
    <source>
        <dbReference type="EMBL" id="STO93849.1"/>
    </source>
</evidence>
<dbReference type="HAMAP" id="MF_01485">
    <property type="entry name" value="RecB"/>
    <property type="match status" value="1"/>
</dbReference>
<dbReference type="PANTHER" id="PTHR11070">
    <property type="entry name" value="UVRD / RECB / PCRA DNA HELICASE FAMILY MEMBER"/>
    <property type="match status" value="1"/>
</dbReference>
<evidence type="ECO:0000256" key="2">
    <source>
        <dbReference type="ARBA" id="ARBA00022723"/>
    </source>
</evidence>
<dbReference type="Gene3D" id="3.90.320.10">
    <property type="match status" value="1"/>
</dbReference>
<evidence type="ECO:0000313" key="20">
    <source>
        <dbReference type="Proteomes" id="UP000255264"/>
    </source>
</evidence>
<keyword evidence="4 15" id="KW-0227">DNA damage</keyword>
<keyword evidence="8 15" id="KW-0067">ATP-binding</keyword>
<dbReference type="InterPro" id="IPR000212">
    <property type="entry name" value="DNA_helicase_UvrD/REP"/>
</dbReference>
<feature type="active site" description="For nuclease activity" evidence="15">
    <location>
        <position position="1101"/>
    </location>
</feature>
<dbReference type="Pfam" id="PF13361">
    <property type="entry name" value="UvrD_C"/>
    <property type="match status" value="1"/>
</dbReference>
<dbReference type="EC" id="5.6.2.4" evidence="15"/>
<comment type="catalytic activity">
    <reaction evidence="14 15">
        <text>ATP + H2O = ADP + phosphate + H(+)</text>
        <dbReference type="Rhea" id="RHEA:13065"/>
        <dbReference type="ChEBI" id="CHEBI:15377"/>
        <dbReference type="ChEBI" id="CHEBI:15378"/>
        <dbReference type="ChEBI" id="CHEBI:30616"/>
        <dbReference type="ChEBI" id="CHEBI:43474"/>
        <dbReference type="ChEBI" id="CHEBI:456216"/>
        <dbReference type="EC" id="5.6.2.4"/>
    </reaction>
</comment>
<comment type="similarity">
    <text evidence="15">Belongs to the helicase family. UvrD subfamily.</text>
</comment>
<feature type="binding site" evidence="16">
    <location>
        <begin position="19"/>
        <end position="26"/>
    </location>
    <ligand>
        <name>ATP</name>
        <dbReference type="ChEBI" id="CHEBI:30616"/>
    </ligand>
</feature>
<evidence type="ECO:0000256" key="1">
    <source>
        <dbReference type="ARBA" id="ARBA00022722"/>
    </source>
</evidence>
<comment type="domain">
    <text evidence="15">The N-terminal DNA-binding domain is a ssDNA-dependent ATPase and has ATP-dependent 3'-5' helicase function. This domain interacts with RecC.</text>
</comment>
<feature type="binding site" evidence="15">
    <location>
        <position position="978"/>
    </location>
    <ligand>
        <name>Mg(2+)</name>
        <dbReference type="ChEBI" id="CHEBI:18420"/>
    </ligand>
</feature>
<dbReference type="NCBIfam" id="TIGR00609">
    <property type="entry name" value="recB"/>
    <property type="match status" value="1"/>
</dbReference>
<evidence type="ECO:0000256" key="6">
    <source>
        <dbReference type="ARBA" id="ARBA00022806"/>
    </source>
</evidence>